<dbReference type="Proteomes" id="UP000075321">
    <property type="component" value="Unassembled WGS sequence"/>
</dbReference>
<protein>
    <submittedName>
        <fullName evidence="1">Uncharacterized protein</fullName>
    </submittedName>
</protein>
<evidence type="ECO:0000313" key="1">
    <source>
        <dbReference type="EMBL" id="KYH24167.1"/>
    </source>
</evidence>
<dbReference type="EMBL" id="LTAZ01000016">
    <property type="protein sequence ID" value="KYH24167.1"/>
    <property type="molecule type" value="Genomic_DNA"/>
</dbReference>
<sequence length="39" mass="4359">MGPAMCPEGAHPITHQFQKAVICRQGKGWVHGRINMLEE</sequence>
<name>A0A151A9X8_9EURY</name>
<comment type="caution">
    <text evidence="1">The sequence shown here is derived from an EMBL/GenBank/DDBJ whole genome shotgun (WGS) entry which is preliminary data.</text>
</comment>
<proteinExistence type="predicted"/>
<dbReference type="AlphaFoldDB" id="A0A151A9X8"/>
<gene>
    <name evidence="1" type="ORF">HAPAU_38100</name>
</gene>
<reference evidence="1 2" key="1">
    <citation type="submission" date="2016-02" db="EMBL/GenBank/DDBJ databases">
        <title>Genome sequence of Halalkalicoccus paucihalophilus DSM 24557.</title>
        <authorList>
            <person name="Poehlein A."/>
            <person name="Daniel R."/>
        </authorList>
    </citation>
    <scope>NUCLEOTIDE SEQUENCE [LARGE SCALE GENOMIC DNA]</scope>
    <source>
        <strain evidence="1 2">DSM 24557</strain>
    </source>
</reference>
<dbReference type="PATRIC" id="fig|1008153.3.peg.4060"/>
<organism evidence="1 2">
    <name type="scientific">Halalkalicoccus paucihalophilus</name>
    <dbReference type="NCBI Taxonomy" id="1008153"/>
    <lineage>
        <taxon>Archaea</taxon>
        <taxon>Methanobacteriati</taxon>
        <taxon>Methanobacteriota</taxon>
        <taxon>Stenosarchaea group</taxon>
        <taxon>Halobacteria</taxon>
        <taxon>Halobacteriales</taxon>
        <taxon>Halococcaceae</taxon>
        <taxon>Halalkalicoccus</taxon>
    </lineage>
</organism>
<accession>A0A151A9X8</accession>
<keyword evidence="2" id="KW-1185">Reference proteome</keyword>
<evidence type="ECO:0000313" key="2">
    <source>
        <dbReference type="Proteomes" id="UP000075321"/>
    </source>
</evidence>